<dbReference type="Pfam" id="PF05685">
    <property type="entry name" value="Uma2"/>
    <property type="match status" value="1"/>
</dbReference>
<sequence length="231" mass="25913">MSEPRRALPTTSFTYGDYLVWPSDERWELIDGEAFDMSAAPSLDHQEMLGELGAQLRTFLRGKSCRVFLAPDVILPRGDEADAAVRTVVRPDLAVVCDPAKMDGKRIRGAPDLVIEILSPATASHDCLRKRRVYEKAGVREFWLVHPVDRIVTVFRRTGQNGFGPPDYYDADSKVPVSVVPGLEVDLSLLFPPLIQEVRESPRQYGKPPTPTDEDEPSARRASRRASRSRR</sequence>
<accession>A0A367ZTR5</accession>
<proteinExistence type="predicted"/>
<dbReference type="Gene3D" id="3.90.1570.10">
    <property type="entry name" value="tt1808, chain A"/>
    <property type="match status" value="1"/>
</dbReference>
<feature type="compositionally biased region" description="Basic residues" evidence="1">
    <location>
        <begin position="221"/>
        <end position="231"/>
    </location>
</feature>
<dbReference type="InterPro" id="IPR012296">
    <property type="entry name" value="Nuclease_put_TT1808"/>
</dbReference>
<dbReference type="InterPro" id="IPR011335">
    <property type="entry name" value="Restrct_endonuc-II-like"/>
</dbReference>
<evidence type="ECO:0000259" key="2">
    <source>
        <dbReference type="Pfam" id="PF05685"/>
    </source>
</evidence>
<dbReference type="Proteomes" id="UP000252355">
    <property type="component" value="Unassembled WGS sequence"/>
</dbReference>
<evidence type="ECO:0000313" key="3">
    <source>
        <dbReference type="EMBL" id="RCK80731.1"/>
    </source>
</evidence>
<dbReference type="SUPFAM" id="SSF52980">
    <property type="entry name" value="Restriction endonuclease-like"/>
    <property type="match status" value="1"/>
</dbReference>
<evidence type="ECO:0000313" key="4">
    <source>
        <dbReference type="Proteomes" id="UP000252355"/>
    </source>
</evidence>
<gene>
    <name evidence="3" type="ORF">OZSIB_3044</name>
</gene>
<dbReference type="PANTHER" id="PTHR36558:SF1">
    <property type="entry name" value="RESTRICTION ENDONUCLEASE DOMAIN-CONTAINING PROTEIN-RELATED"/>
    <property type="match status" value="1"/>
</dbReference>
<reference evidence="3 4" key="1">
    <citation type="submission" date="2018-05" db="EMBL/GenBank/DDBJ databases">
        <title>A metagenomic window into the 2 km-deep terrestrial subsurface aquifer revealed taxonomically and functionally diverse microbial community comprising novel uncultured bacterial lineages.</title>
        <authorList>
            <person name="Kadnikov V.V."/>
            <person name="Mardanov A.V."/>
            <person name="Beletsky A.V."/>
            <person name="Banks D."/>
            <person name="Pimenov N.V."/>
            <person name="Frank Y.A."/>
            <person name="Karnachuk O.V."/>
            <person name="Ravin N.V."/>
        </authorList>
    </citation>
    <scope>NUCLEOTIDE SEQUENCE [LARGE SCALE GENOMIC DNA]</scope>
    <source>
        <strain evidence="3">BY5</strain>
    </source>
</reference>
<dbReference type="PANTHER" id="PTHR36558">
    <property type="entry name" value="GLR1098 PROTEIN"/>
    <property type="match status" value="1"/>
</dbReference>
<name>A0A367ZTR5_9BACT</name>
<comment type="caution">
    <text evidence="3">The sequence shown here is derived from an EMBL/GenBank/DDBJ whole genome shotgun (WGS) entry which is preliminary data.</text>
</comment>
<dbReference type="AlphaFoldDB" id="A0A367ZTR5"/>
<dbReference type="EMBL" id="QOQW01000005">
    <property type="protein sequence ID" value="RCK80731.1"/>
    <property type="molecule type" value="Genomic_DNA"/>
</dbReference>
<evidence type="ECO:0000256" key="1">
    <source>
        <dbReference type="SAM" id="MobiDB-lite"/>
    </source>
</evidence>
<feature type="region of interest" description="Disordered" evidence="1">
    <location>
        <begin position="199"/>
        <end position="231"/>
    </location>
</feature>
<feature type="domain" description="Putative restriction endonuclease" evidence="2">
    <location>
        <begin position="17"/>
        <end position="187"/>
    </location>
</feature>
<protein>
    <recommendedName>
        <fullName evidence="2">Putative restriction endonuclease domain-containing protein</fullName>
    </recommendedName>
</protein>
<dbReference type="InterPro" id="IPR008538">
    <property type="entry name" value="Uma2"/>
</dbReference>
<dbReference type="CDD" id="cd06260">
    <property type="entry name" value="DUF820-like"/>
    <property type="match status" value="1"/>
</dbReference>
<organism evidence="3 4">
    <name type="scientific">Candidatus Ozemobacter sibiricus</name>
    <dbReference type="NCBI Taxonomy" id="2268124"/>
    <lineage>
        <taxon>Bacteria</taxon>
        <taxon>Candidatus Ozemobacteria</taxon>
        <taxon>Candidatus Ozemobacterales</taxon>
        <taxon>Candidatus Ozemobacteraceae</taxon>
        <taxon>Candidatus Ozemobacter</taxon>
    </lineage>
</organism>